<dbReference type="InterPro" id="IPR047365">
    <property type="entry name" value="Tudor_AtPTM-like"/>
</dbReference>
<dbReference type="InterPro" id="IPR011011">
    <property type="entry name" value="Znf_FYVE_PHD"/>
</dbReference>
<dbReference type="InterPro" id="IPR019787">
    <property type="entry name" value="Znf_PHD-finger"/>
</dbReference>
<feature type="compositionally biased region" description="Basic and acidic residues" evidence="7">
    <location>
        <begin position="1423"/>
        <end position="1435"/>
    </location>
</feature>
<protein>
    <submittedName>
        <fullName evidence="10">Uncharacterized protein</fullName>
    </submittedName>
</protein>
<dbReference type="Pfam" id="PF21743">
    <property type="entry name" value="PTM_DIR17_Tudor"/>
    <property type="match status" value="1"/>
</dbReference>
<feature type="region of interest" description="Disordered" evidence="7">
    <location>
        <begin position="1472"/>
        <end position="1511"/>
    </location>
</feature>
<dbReference type="EMBL" id="JAAARO010000008">
    <property type="protein sequence ID" value="KAF5743768.1"/>
    <property type="molecule type" value="Genomic_DNA"/>
</dbReference>
<dbReference type="SMART" id="SM00249">
    <property type="entry name" value="PHD"/>
    <property type="match status" value="2"/>
</dbReference>
<feature type="compositionally biased region" description="Basic residues" evidence="7">
    <location>
        <begin position="1482"/>
        <end position="1498"/>
    </location>
</feature>
<keyword evidence="3 6" id="KW-0863">Zinc-finger</keyword>
<gene>
    <name evidence="10" type="ORF">HS088_TW08G00355</name>
</gene>
<feature type="compositionally biased region" description="Basic and acidic residues" evidence="7">
    <location>
        <begin position="777"/>
        <end position="789"/>
    </location>
</feature>
<dbReference type="Gene3D" id="3.30.40.10">
    <property type="entry name" value="Zinc/RING finger domain, C3HC4 (zinc finger)"/>
    <property type="match status" value="1"/>
</dbReference>
<dbReference type="Pfam" id="PF00628">
    <property type="entry name" value="PHD"/>
    <property type="match status" value="1"/>
</dbReference>
<evidence type="ECO:0000256" key="5">
    <source>
        <dbReference type="ARBA" id="ARBA00023242"/>
    </source>
</evidence>
<feature type="region of interest" description="Disordered" evidence="7">
    <location>
        <begin position="319"/>
        <end position="346"/>
    </location>
</feature>
<proteinExistence type="predicted"/>
<dbReference type="PROSITE" id="PS01359">
    <property type="entry name" value="ZF_PHD_1"/>
    <property type="match status" value="1"/>
</dbReference>
<dbReference type="CDD" id="cd15489">
    <property type="entry name" value="PHD_SF"/>
    <property type="match status" value="1"/>
</dbReference>
<comment type="subcellular location">
    <subcellularLocation>
        <location evidence="1">Nucleus</location>
    </subcellularLocation>
</comment>
<dbReference type="PANTHER" id="PTHR46508">
    <property type="entry name" value="PHD FINGER FAMILY PROTEIN"/>
    <property type="match status" value="1"/>
</dbReference>
<evidence type="ECO:0000259" key="8">
    <source>
        <dbReference type="PROSITE" id="PS50016"/>
    </source>
</evidence>
<feature type="region of interest" description="Disordered" evidence="7">
    <location>
        <begin position="1407"/>
        <end position="1435"/>
    </location>
</feature>
<dbReference type="InParanoid" id="A0A7J7DBY9"/>
<dbReference type="FunCoup" id="A0A7J7DBY9">
    <property type="interactions" value="2766"/>
</dbReference>
<dbReference type="SMART" id="SM00571">
    <property type="entry name" value="DDT"/>
    <property type="match status" value="1"/>
</dbReference>
<dbReference type="InterPro" id="IPR001965">
    <property type="entry name" value="Znf_PHD"/>
</dbReference>
<reference evidence="10 11" key="1">
    <citation type="journal article" date="2020" name="Nat. Commun.">
        <title>Genome of Tripterygium wilfordii and identification of cytochrome P450 involved in triptolide biosynthesis.</title>
        <authorList>
            <person name="Tu L."/>
            <person name="Su P."/>
            <person name="Zhang Z."/>
            <person name="Gao L."/>
            <person name="Wang J."/>
            <person name="Hu T."/>
            <person name="Zhou J."/>
            <person name="Zhang Y."/>
            <person name="Zhao Y."/>
            <person name="Liu Y."/>
            <person name="Song Y."/>
            <person name="Tong Y."/>
            <person name="Lu Y."/>
            <person name="Yang J."/>
            <person name="Xu C."/>
            <person name="Jia M."/>
            <person name="Peters R.J."/>
            <person name="Huang L."/>
            <person name="Gao W."/>
        </authorList>
    </citation>
    <scope>NUCLEOTIDE SEQUENCE [LARGE SCALE GENOMIC DNA]</scope>
    <source>
        <strain evidence="11">cv. XIE 37</strain>
        <tissue evidence="10">Leaf</tissue>
    </source>
</reference>
<dbReference type="SUPFAM" id="SSF57903">
    <property type="entry name" value="FYVE/PHD zinc finger"/>
    <property type="match status" value="1"/>
</dbReference>
<keyword evidence="5" id="KW-0539">Nucleus</keyword>
<keyword evidence="4" id="KW-0862">Zinc</keyword>
<evidence type="ECO:0000313" key="10">
    <source>
        <dbReference type="EMBL" id="KAF5743768.1"/>
    </source>
</evidence>
<dbReference type="InterPro" id="IPR056618">
    <property type="entry name" value="Chromo_PTM"/>
</dbReference>
<feature type="region of interest" description="Disordered" evidence="7">
    <location>
        <begin position="777"/>
        <end position="798"/>
    </location>
</feature>
<dbReference type="Pfam" id="PF15612">
    <property type="entry name" value="WHIM1"/>
    <property type="match status" value="1"/>
</dbReference>
<feature type="region of interest" description="Disordered" evidence="7">
    <location>
        <begin position="819"/>
        <end position="897"/>
    </location>
</feature>
<dbReference type="InterPro" id="IPR013083">
    <property type="entry name" value="Znf_RING/FYVE/PHD"/>
</dbReference>
<evidence type="ECO:0000256" key="6">
    <source>
        <dbReference type="PROSITE-ProRule" id="PRU00146"/>
    </source>
</evidence>
<feature type="compositionally biased region" description="Polar residues" evidence="7">
    <location>
        <begin position="845"/>
        <end position="857"/>
    </location>
</feature>
<dbReference type="Proteomes" id="UP000593562">
    <property type="component" value="Unassembled WGS sequence"/>
</dbReference>
<evidence type="ECO:0000256" key="4">
    <source>
        <dbReference type="ARBA" id="ARBA00022833"/>
    </source>
</evidence>
<dbReference type="Pfam" id="PF24294">
    <property type="entry name" value="Chromo_PTM"/>
    <property type="match status" value="1"/>
</dbReference>
<dbReference type="PROSITE" id="PS50827">
    <property type="entry name" value="DDT"/>
    <property type="match status" value="1"/>
</dbReference>
<organism evidence="10 11">
    <name type="scientific">Tripterygium wilfordii</name>
    <name type="common">Thunder God vine</name>
    <dbReference type="NCBI Taxonomy" id="458696"/>
    <lineage>
        <taxon>Eukaryota</taxon>
        <taxon>Viridiplantae</taxon>
        <taxon>Streptophyta</taxon>
        <taxon>Embryophyta</taxon>
        <taxon>Tracheophyta</taxon>
        <taxon>Spermatophyta</taxon>
        <taxon>Magnoliopsida</taxon>
        <taxon>eudicotyledons</taxon>
        <taxon>Gunneridae</taxon>
        <taxon>Pentapetalae</taxon>
        <taxon>rosids</taxon>
        <taxon>fabids</taxon>
        <taxon>Celastrales</taxon>
        <taxon>Celastraceae</taxon>
        <taxon>Tripterygium</taxon>
    </lineage>
</organism>
<dbReference type="PROSITE" id="PS50016">
    <property type="entry name" value="ZF_PHD_2"/>
    <property type="match status" value="1"/>
</dbReference>
<feature type="domain" description="DDT" evidence="9">
    <location>
        <begin position="423"/>
        <end position="483"/>
    </location>
</feature>
<keyword evidence="11" id="KW-1185">Reference proteome</keyword>
<feature type="domain" description="PHD-type" evidence="8">
    <location>
        <begin position="619"/>
        <end position="666"/>
    </location>
</feature>
<sequence>MEYVGKTLYKEFAGFGVFAGIVKSYDSASGLFEIIYEYGDTEELELPVVASLLGVSPSLAPAQEVVKERVRLGRKSKKRRWVQLEKGETSESGNGKFCGNVDLNGGVGELPENGSEFDRSFCGSVSFCVGDTNLDRNGGLNDGGHYSEPMFDLNAAGFDLNVTDEDDLGVGVNLNNDLQQELEKGKCFDLNSNVNPEMEENLKEGSLEGSLKKRKSGFDLNLGADEELKDDTIVDCEGQMKESTSTILKVQGASCSGFDGPDAHGGNVEGTLIELHVSEDLHLGLVDRNQVEDGISVGDVKMTVSLLEVNGLRAYDTLKDDSQDDVGSGDRQASSRRKRRKLSDNLNATAERVLRRSARRGSGRYDVPAMAPCIVANDLSATVVGSATEEKPLISSVEQADDPTILPPKQQLPPSSGHLVLEGMPILEIFSVYSCLRSFSTLLFLSPFELEDFVVALNCKFPTPLFDCVHVSILQILRKHLEYLSSEGSQSASDCLRNQNWELLDIITWPIFMVEYLLIFGLGSKPEFNLCDLKPFECDYYKQPASVKVEILQCLCDDMMEVEVIRSEIIRRSSAAVPDVEFDRNVSIEVHKKRQVAVEVSGVYCLTKDVVNDTTDWNIDECCLCKMDGNLICCDGCPAAYHSKCVGVAGDSLPEGEWYCPECSIDRHKPWMKSRQSLRGGVLLGVDPYGRLYFSSCGYLLVSDSCENELLSNYYHRDDLNVVVDALKVSERLYSSILEAIYRHWDIPIRSNGASSNVDFGNRTVCSEMCTPETFPVKDDTPSARKTEQKSVPFSDQLDTEVSKSVRLHSENAVEIQYVSSEGSAGTTQKNSGIPNIKRERPGISNMSAEISNQTEQPGKFLEDSSLSSPNLNIKGDDNVESTPPVPPLSEKQRTGDTLQVQSGTGYVNSYCFAHVASSVAEELLHNSSGKISQEFMKSDEEMVSSQMTAIWKKSMKLYWSSVQNLSVNVQNEKCGWCFYCKAQTDDSDCLFNMNSGILKEECRSDLVGFHSKKMRNDHLNDVIYHILSIEECLQGLLLGPWLNPHYSKVWRKNVLRASDIVSAKHVLLTLESNLHHLVLSPEWFKHVDSMVTMGSASHDVTASLRSSSKHGVGRKRGRCSGLEANPSSRSAGGLVMFWWRGGKLSRRLFNWKVLPRSMVSRAARQAGCTKLPGIFYPEGTDFSRRSKYIAWRASVESSTSVEQLALRVRELDSIIRWDEINPHPLSKLDKEFKKSVRLFKKAVIRRKCLEGEGLKYLLDFGKRKTIPDVIMKNGSMIEESSSGRKKYWLNESFVPLYLLKSFEEKRIARKSSNMSSHKVSETLRVVKKPSTERGFQYLFSKAERSEYYQCGHCNKDVLIREAVCCQYCNGYFHRRHVRKSAGAIAAEYTYTCHRCYGGNCVKTDAKTGKKATKGGKNNTEGMKPKLQDGKKSSKECRSVKLKVSKNALSRPVKSKSNKKIVAGITLRRSPRKNKYVSFQNKKPRGRKKGKQVRARRGNFKESKKDASRRKKRTQAYYSYWVNGLCFSRKPDDERLMVFRSKILLAPSEHITVNLDQHKCHLCGGGGYTSTSNYIACELCGGAMFVLRGHPQFARICEIWEFKGSQLGAGQNTVGCCEEECHIVPALIEVPSCKIALDVDAKLAMMQHDKAKDGLTITVLVMHRVIHFQQVIEDFADLHRPHWLLQGSLKLFATLKVDRADSCFQVLHTHERMWKHELLCWQVWKAVEESKDRSKSYAALFSRLDFFPFSVLEPMDAKISLEMLNETLKF</sequence>
<dbReference type="GO" id="GO:0005634">
    <property type="term" value="C:nucleus"/>
    <property type="evidence" value="ECO:0007669"/>
    <property type="project" value="UniProtKB-SubCell"/>
</dbReference>
<dbReference type="InterPro" id="IPR018501">
    <property type="entry name" value="DDT_dom"/>
</dbReference>
<evidence type="ECO:0000256" key="7">
    <source>
        <dbReference type="SAM" id="MobiDB-lite"/>
    </source>
</evidence>
<dbReference type="GO" id="GO:0000785">
    <property type="term" value="C:chromatin"/>
    <property type="evidence" value="ECO:0007669"/>
    <property type="project" value="UniProtKB-ARBA"/>
</dbReference>
<dbReference type="InterPro" id="IPR019786">
    <property type="entry name" value="Zinc_finger_PHD-type_CS"/>
</dbReference>
<name>A0A7J7DBY9_TRIWF</name>
<feature type="compositionally biased region" description="Polar residues" evidence="7">
    <location>
        <begin position="819"/>
        <end position="834"/>
    </location>
</feature>
<evidence type="ECO:0000256" key="2">
    <source>
        <dbReference type="ARBA" id="ARBA00022723"/>
    </source>
</evidence>
<evidence type="ECO:0000313" key="11">
    <source>
        <dbReference type="Proteomes" id="UP000593562"/>
    </source>
</evidence>
<dbReference type="CDD" id="cd15532">
    <property type="entry name" value="PHD2_CHD_II"/>
    <property type="match status" value="1"/>
</dbReference>
<comment type="caution">
    <text evidence="10">The sequence shown here is derived from an EMBL/GenBank/DDBJ whole genome shotgun (WGS) entry which is preliminary data.</text>
</comment>
<dbReference type="GO" id="GO:0008270">
    <property type="term" value="F:zinc ion binding"/>
    <property type="evidence" value="ECO:0007669"/>
    <property type="project" value="UniProtKB-KW"/>
</dbReference>
<accession>A0A7J7DBY9</accession>
<evidence type="ECO:0000259" key="9">
    <source>
        <dbReference type="PROSITE" id="PS50827"/>
    </source>
</evidence>
<keyword evidence="2" id="KW-0479">Metal-binding</keyword>
<dbReference type="PANTHER" id="PTHR46508:SF5">
    <property type="entry name" value="PHD-FINGER AND DNA BINDING DOMAIN-CONTAINING PROTEIN"/>
    <property type="match status" value="1"/>
</dbReference>
<dbReference type="InterPro" id="IPR028942">
    <property type="entry name" value="WHIM1_dom"/>
</dbReference>
<evidence type="ECO:0000256" key="1">
    <source>
        <dbReference type="ARBA" id="ARBA00004123"/>
    </source>
</evidence>
<dbReference type="Pfam" id="PF02791">
    <property type="entry name" value="DDT"/>
    <property type="match status" value="1"/>
</dbReference>
<evidence type="ECO:0000256" key="3">
    <source>
        <dbReference type="ARBA" id="ARBA00022771"/>
    </source>
</evidence>